<proteinExistence type="predicted"/>
<evidence type="ECO:0008006" key="4">
    <source>
        <dbReference type="Google" id="ProtNLM"/>
    </source>
</evidence>
<organism evidence="2 3">
    <name type="scientific">Apatococcus fuscideae</name>
    <dbReference type="NCBI Taxonomy" id="2026836"/>
    <lineage>
        <taxon>Eukaryota</taxon>
        <taxon>Viridiplantae</taxon>
        <taxon>Chlorophyta</taxon>
        <taxon>core chlorophytes</taxon>
        <taxon>Trebouxiophyceae</taxon>
        <taxon>Chlorellales</taxon>
        <taxon>Chlorellaceae</taxon>
        <taxon>Apatococcus</taxon>
    </lineage>
</organism>
<reference evidence="2 3" key="1">
    <citation type="journal article" date="2024" name="Nat. Commun.">
        <title>Phylogenomics reveals the evolutionary origins of lichenization in chlorophyte algae.</title>
        <authorList>
            <person name="Puginier C."/>
            <person name="Libourel C."/>
            <person name="Otte J."/>
            <person name="Skaloud P."/>
            <person name="Haon M."/>
            <person name="Grisel S."/>
            <person name="Petersen M."/>
            <person name="Berrin J.G."/>
            <person name="Delaux P.M."/>
            <person name="Dal Grande F."/>
            <person name="Keller J."/>
        </authorList>
    </citation>
    <scope>NUCLEOTIDE SEQUENCE [LARGE SCALE GENOMIC DNA]</scope>
    <source>
        <strain evidence="2 3">SAG 2523</strain>
    </source>
</reference>
<keyword evidence="1" id="KW-1133">Transmembrane helix</keyword>
<dbReference type="PANTHER" id="PTHR35302:SF1">
    <property type="entry name" value="PROTEIN COFACTOR ASSEMBLY OF COMPLEX C SUBUNIT B CCB1, CHLOROPLASTIC"/>
    <property type="match status" value="1"/>
</dbReference>
<dbReference type="AlphaFoldDB" id="A0AAW1S1U9"/>
<name>A0AAW1S1U9_9CHLO</name>
<gene>
    <name evidence="2" type="ORF">WJX84_003126</name>
</gene>
<evidence type="ECO:0000256" key="1">
    <source>
        <dbReference type="SAM" id="Phobius"/>
    </source>
</evidence>
<keyword evidence="1" id="KW-0812">Transmembrane</keyword>
<feature type="transmembrane region" description="Helical" evidence="1">
    <location>
        <begin position="98"/>
        <end position="119"/>
    </location>
</feature>
<dbReference type="Pfam" id="PF12046">
    <property type="entry name" value="CCB1"/>
    <property type="match status" value="1"/>
</dbReference>
<feature type="transmembrane region" description="Helical" evidence="1">
    <location>
        <begin position="125"/>
        <end position="142"/>
    </location>
</feature>
<evidence type="ECO:0000313" key="3">
    <source>
        <dbReference type="Proteomes" id="UP001485043"/>
    </source>
</evidence>
<keyword evidence="3" id="KW-1185">Reference proteome</keyword>
<protein>
    <recommendedName>
        <fullName evidence="4">Cofactor assembly of complex C subunit B</fullName>
    </recommendedName>
</protein>
<sequence length="198" mass="22059">MQLEASALGLLRPEVSYYVTLGLFLLSVPGLYSLVKRAPKAKKKRITFEVAGPSKSNVPLDARARSIFSYFKKYNYEVVETGDVIKFRGQYKASRGQAAAISFYVFVGMASTALVLSIAAPWGGSAWYGLTALSPFAGYYYFTKGTREEEFQVKMVTDDDDAWTEIRIEGDPEEAERMRKELGLAEKGKVYVKGLLES</sequence>
<keyword evidence="1" id="KW-0472">Membrane</keyword>
<dbReference type="PANTHER" id="PTHR35302">
    <property type="match status" value="1"/>
</dbReference>
<dbReference type="InterPro" id="IPR021919">
    <property type="entry name" value="CCB1"/>
</dbReference>
<dbReference type="Proteomes" id="UP001485043">
    <property type="component" value="Unassembled WGS sequence"/>
</dbReference>
<evidence type="ECO:0000313" key="2">
    <source>
        <dbReference type="EMBL" id="KAK9839366.1"/>
    </source>
</evidence>
<dbReference type="EMBL" id="JALJOV010001868">
    <property type="protein sequence ID" value="KAK9839366.1"/>
    <property type="molecule type" value="Genomic_DNA"/>
</dbReference>
<accession>A0AAW1S1U9</accession>
<comment type="caution">
    <text evidence="2">The sequence shown here is derived from an EMBL/GenBank/DDBJ whole genome shotgun (WGS) entry which is preliminary data.</text>
</comment>
<feature type="transmembrane region" description="Helical" evidence="1">
    <location>
        <begin position="15"/>
        <end position="35"/>
    </location>
</feature>